<evidence type="ECO:0000313" key="3">
    <source>
        <dbReference type="Proteomes" id="UP001437256"/>
    </source>
</evidence>
<feature type="compositionally biased region" description="Acidic residues" evidence="1">
    <location>
        <begin position="61"/>
        <end position="87"/>
    </location>
</feature>
<dbReference type="EMBL" id="JBBXMP010000121">
    <property type="protein sequence ID" value="KAL0061839.1"/>
    <property type="molecule type" value="Genomic_DNA"/>
</dbReference>
<feature type="region of interest" description="Disordered" evidence="1">
    <location>
        <begin position="55"/>
        <end position="125"/>
    </location>
</feature>
<feature type="compositionally biased region" description="Pro residues" evidence="1">
    <location>
        <begin position="276"/>
        <end position="287"/>
    </location>
</feature>
<evidence type="ECO:0008006" key="4">
    <source>
        <dbReference type="Google" id="ProtNLM"/>
    </source>
</evidence>
<accession>A0ABR2ZLM7</accession>
<keyword evidence="3" id="KW-1185">Reference proteome</keyword>
<gene>
    <name evidence="2" type="ORF">AAF712_011281</name>
</gene>
<feature type="compositionally biased region" description="Low complexity" evidence="1">
    <location>
        <begin position="294"/>
        <end position="314"/>
    </location>
</feature>
<evidence type="ECO:0000256" key="1">
    <source>
        <dbReference type="SAM" id="MobiDB-lite"/>
    </source>
</evidence>
<protein>
    <recommendedName>
        <fullName evidence="4">Transcription factor TFIIIC triple barrel domain-containing protein</fullName>
    </recommendedName>
</protein>
<reference evidence="2 3" key="1">
    <citation type="submission" date="2024-05" db="EMBL/GenBank/DDBJ databases">
        <title>A draft genome resource for the thread blight pathogen Marasmius tenuissimus strain MS-2.</title>
        <authorList>
            <person name="Yulfo-Soto G.E."/>
            <person name="Baruah I.K."/>
            <person name="Amoako-Attah I."/>
            <person name="Bukari Y."/>
            <person name="Meinhardt L.W."/>
            <person name="Bailey B.A."/>
            <person name="Cohen S.P."/>
        </authorList>
    </citation>
    <scope>NUCLEOTIDE SEQUENCE [LARGE SCALE GENOMIC DNA]</scope>
    <source>
        <strain evidence="2 3">MS-2</strain>
    </source>
</reference>
<name>A0ABR2ZLM7_9AGAR</name>
<feature type="region of interest" description="Disordered" evidence="1">
    <location>
        <begin position="268"/>
        <end position="400"/>
    </location>
</feature>
<proteinExistence type="predicted"/>
<feature type="compositionally biased region" description="Basic and acidic residues" evidence="1">
    <location>
        <begin position="89"/>
        <end position="100"/>
    </location>
</feature>
<sequence length="400" mass="43840">MPAEEEEGEEAGERKKRSHLFEIRKNVVMWSKSYRPGTIKRSTVKIRLSSVGDPYRYREEWEGDADDALDADADGDTDKEEKDELGEDGSGKEEGEPRWEAEEDFTLEHVFNSPDDDDEDEDDVTPRMKPVGIVYYHSNSTQIHITLNTAPVQSRKGKGNTPTVFKARGHVYLNPVNITANTPLASDDGSLAEDEFEEEDLTAGLVGSNWDGDAFEDYLSRVGVGVGVENPMYALRDVGEASSTTSLLSTPSLDLDVSSSSPVGFRALASSSSPPSSIPFPHPPSSSPPAMARSLSLHSFLASSSPASSSPFLSPTRERKRTLSSLSASYSMPHLSAKTPALPAAQRKRNAYLARRIERSRQRTKSRPKKREEREDAGERVRLNDEGDKDSESGSDKGGG</sequence>
<feature type="compositionally biased region" description="Acidic residues" evidence="1">
    <location>
        <begin position="114"/>
        <end position="123"/>
    </location>
</feature>
<organism evidence="2 3">
    <name type="scientific">Marasmius tenuissimus</name>
    <dbReference type="NCBI Taxonomy" id="585030"/>
    <lineage>
        <taxon>Eukaryota</taxon>
        <taxon>Fungi</taxon>
        <taxon>Dikarya</taxon>
        <taxon>Basidiomycota</taxon>
        <taxon>Agaricomycotina</taxon>
        <taxon>Agaricomycetes</taxon>
        <taxon>Agaricomycetidae</taxon>
        <taxon>Agaricales</taxon>
        <taxon>Marasmiineae</taxon>
        <taxon>Marasmiaceae</taxon>
        <taxon>Marasmius</taxon>
    </lineage>
</organism>
<comment type="caution">
    <text evidence="2">The sequence shown here is derived from an EMBL/GenBank/DDBJ whole genome shotgun (WGS) entry which is preliminary data.</text>
</comment>
<evidence type="ECO:0000313" key="2">
    <source>
        <dbReference type="EMBL" id="KAL0061839.1"/>
    </source>
</evidence>
<feature type="compositionally biased region" description="Basic and acidic residues" evidence="1">
    <location>
        <begin position="370"/>
        <end position="400"/>
    </location>
</feature>
<dbReference type="Proteomes" id="UP001437256">
    <property type="component" value="Unassembled WGS sequence"/>
</dbReference>